<dbReference type="InterPro" id="IPR002213">
    <property type="entry name" value="UDP_glucos_trans"/>
</dbReference>
<dbReference type="OMA" id="HVLLICY"/>
<gene>
    <name evidence="6" type="ORF">GSCOC_T00014494001</name>
</gene>
<dbReference type="InterPro" id="IPR035595">
    <property type="entry name" value="UDP_glycos_trans_CS"/>
</dbReference>
<dbReference type="STRING" id="49390.A0A068TLP5"/>
<dbReference type="SUPFAM" id="SSF53756">
    <property type="entry name" value="UDP-Glycosyltransferase/glycogen phosphorylase"/>
    <property type="match status" value="1"/>
</dbReference>
<dbReference type="PANTHER" id="PTHR11926:SF986">
    <property type="entry name" value="UDP-GLYCOSYLTRANSFERASE 84A1"/>
    <property type="match status" value="1"/>
</dbReference>
<dbReference type="AlphaFoldDB" id="A0A068TLP5"/>
<sequence length="483" mass="53739">MGSHSLPCSLVHVFLVSFPGQGHVNPLLRLGKRLAAKGLLVTLSAPELIGKEIRKANQMSDEPTPVGDGMIRFEFFDDEWVEDENKAFCIGEYTKHLEVAGRKILPGVIKKQEEQGLPVACIINNPFIPWVSDVAESLHIPSAILWVQSCACFSAYYHYCHALAPYPTDAEPEIDVQLPSMPLLKHDEIPSFLHPTTPYPFLREAILGQFTNLSKSFCILMDTFQELEHDVINYVAKLCPVRPIGPLFKNPKAPASNVSVDILKADDCIGWLDSKPPASVVYISFGSIVFLKEEQIAELAYGLLDSEVSFLWVVRPRSKDSGYQEVVLPDGFLEKAGDKGKIVRWSPQEQVLAHPSVACFLSHCGWNSTLEALASGMPVLAFPQWGDQVTDAKYLVDEFKVGIRMCRGEAENKIVAREELEKCLREATNGPKAAEMKENAMKWKKLAADAVAEGGTSDRNLQEFVDEIRRRCTVTLLENGKQQ</sequence>
<dbReference type="Proteomes" id="UP000295252">
    <property type="component" value="Chromosome IV"/>
</dbReference>
<keyword evidence="2 4" id="KW-0328">Glycosyltransferase</keyword>
<evidence type="ECO:0000256" key="4">
    <source>
        <dbReference type="RuleBase" id="RU003718"/>
    </source>
</evidence>
<proteinExistence type="inferred from homology"/>
<dbReference type="Pfam" id="PF00201">
    <property type="entry name" value="UDPGT"/>
    <property type="match status" value="1"/>
</dbReference>
<dbReference type="PhylomeDB" id="A0A068TLP5"/>
<dbReference type="EMBL" id="HG739085">
    <property type="protein sequence ID" value="CDO97225.1"/>
    <property type="molecule type" value="Genomic_DNA"/>
</dbReference>
<evidence type="ECO:0000256" key="1">
    <source>
        <dbReference type="ARBA" id="ARBA00009995"/>
    </source>
</evidence>
<dbReference type="EC" id="2.4.1.-" evidence="5"/>
<dbReference type="GO" id="GO:0080043">
    <property type="term" value="F:quercetin 3-O-glucosyltransferase activity"/>
    <property type="evidence" value="ECO:0007669"/>
    <property type="project" value="TreeGrafter"/>
</dbReference>
<comment type="similarity">
    <text evidence="1 4">Belongs to the UDP-glycosyltransferase family.</text>
</comment>
<dbReference type="FunFam" id="3.40.50.2000:FF:000101">
    <property type="entry name" value="Glycosyltransferase"/>
    <property type="match status" value="1"/>
</dbReference>
<dbReference type="CDD" id="cd03784">
    <property type="entry name" value="GT1_Gtf-like"/>
    <property type="match status" value="1"/>
</dbReference>
<dbReference type="FunFam" id="3.40.50.2000:FF:000019">
    <property type="entry name" value="Glycosyltransferase"/>
    <property type="match status" value="1"/>
</dbReference>
<evidence type="ECO:0000313" key="6">
    <source>
        <dbReference type="EMBL" id="CDO97225.1"/>
    </source>
</evidence>
<evidence type="ECO:0000256" key="2">
    <source>
        <dbReference type="ARBA" id="ARBA00022676"/>
    </source>
</evidence>
<evidence type="ECO:0000313" key="7">
    <source>
        <dbReference type="Proteomes" id="UP000295252"/>
    </source>
</evidence>
<dbReference type="PANTHER" id="PTHR11926">
    <property type="entry name" value="GLUCOSYL/GLUCURONOSYL TRANSFERASES"/>
    <property type="match status" value="1"/>
</dbReference>
<keyword evidence="3 4" id="KW-0808">Transferase</keyword>
<evidence type="ECO:0000256" key="5">
    <source>
        <dbReference type="RuleBase" id="RU362057"/>
    </source>
</evidence>
<dbReference type="Gramene" id="CDO97225">
    <property type="protein sequence ID" value="CDO97225"/>
    <property type="gene ID" value="GSCOC_T00014494001"/>
</dbReference>
<accession>A0A068TLP5</accession>
<name>A0A068TLP5_COFCA</name>
<keyword evidence="7" id="KW-1185">Reference proteome</keyword>
<evidence type="ECO:0000256" key="3">
    <source>
        <dbReference type="ARBA" id="ARBA00022679"/>
    </source>
</evidence>
<dbReference type="FunCoup" id="A0A068TLP5">
    <property type="interactions" value="285"/>
</dbReference>
<dbReference type="PROSITE" id="PS00375">
    <property type="entry name" value="UDPGT"/>
    <property type="match status" value="1"/>
</dbReference>
<dbReference type="GO" id="GO:0080044">
    <property type="term" value="F:quercetin 7-O-glucosyltransferase activity"/>
    <property type="evidence" value="ECO:0007669"/>
    <property type="project" value="TreeGrafter"/>
</dbReference>
<protein>
    <recommendedName>
        <fullName evidence="5">Glycosyltransferase</fullName>
        <ecNumber evidence="5">2.4.1.-</ecNumber>
    </recommendedName>
</protein>
<dbReference type="Gene3D" id="3.40.50.2000">
    <property type="entry name" value="Glycogen Phosphorylase B"/>
    <property type="match status" value="2"/>
</dbReference>
<dbReference type="OrthoDB" id="5835829at2759"/>
<dbReference type="InParanoid" id="A0A068TLP5"/>
<organism evidence="6 7">
    <name type="scientific">Coffea canephora</name>
    <name type="common">Robusta coffee</name>
    <dbReference type="NCBI Taxonomy" id="49390"/>
    <lineage>
        <taxon>Eukaryota</taxon>
        <taxon>Viridiplantae</taxon>
        <taxon>Streptophyta</taxon>
        <taxon>Embryophyta</taxon>
        <taxon>Tracheophyta</taxon>
        <taxon>Spermatophyta</taxon>
        <taxon>Magnoliopsida</taxon>
        <taxon>eudicotyledons</taxon>
        <taxon>Gunneridae</taxon>
        <taxon>Pentapetalae</taxon>
        <taxon>asterids</taxon>
        <taxon>lamiids</taxon>
        <taxon>Gentianales</taxon>
        <taxon>Rubiaceae</taxon>
        <taxon>Ixoroideae</taxon>
        <taxon>Gardenieae complex</taxon>
        <taxon>Bertiereae - Coffeeae clade</taxon>
        <taxon>Coffeeae</taxon>
        <taxon>Coffea</taxon>
    </lineage>
</organism>
<reference evidence="7" key="1">
    <citation type="journal article" date="2014" name="Science">
        <title>The coffee genome provides insight into the convergent evolution of caffeine biosynthesis.</title>
        <authorList>
            <person name="Denoeud F."/>
            <person name="Carretero-Paulet L."/>
            <person name="Dereeper A."/>
            <person name="Droc G."/>
            <person name="Guyot R."/>
            <person name="Pietrella M."/>
            <person name="Zheng C."/>
            <person name="Alberti A."/>
            <person name="Anthony F."/>
            <person name="Aprea G."/>
            <person name="Aury J.M."/>
            <person name="Bento P."/>
            <person name="Bernard M."/>
            <person name="Bocs S."/>
            <person name="Campa C."/>
            <person name="Cenci A."/>
            <person name="Combes M.C."/>
            <person name="Crouzillat D."/>
            <person name="Da Silva C."/>
            <person name="Daddiego L."/>
            <person name="De Bellis F."/>
            <person name="Dussert S."/>
            <person name="Garsmeur O."/>
            <person name="Gayraud T."/>
            <person name="Guignon V."/>
            <person name="Jahn K."/>
            <person name="Jamilloux V."/>
            <person name="Joet T."/>
            <person name="Labadie K."/>
            <person name="Lan T."/>
            <person name="Leclercq J."/>
            <person name="Lepelley M."/>
            <person name="Leroy T."/>
            <person name="Li L.T."/>
            <person name="Librado P."/>
            <person name="Lopez L."/>
            <person name="Munoz A."/>
            <person name="Noel B."/>
            <person name="Pallavicini A."/>
            <person name="Perrotta G."/>
            <person name="Poncet V."/>
            <person name="Pot D."/>
            <person name="Priyono X."/>
            <person name="Rigoreau M."/>
            <person name="Rouard M."/>
            <person name="Rozas J."/>
            <person name="Tranchant-Dubreuil C."/>
            <person name="VanBuren R."/>
            <person name="Zhang Q."/>
            <person name="Andrade A.C."/>
            <person name="Argout X."/>
            <person name="Bertrand B."/>
            <person name="de Kochko A."/>
            <person name="Graziosi G."/>
            <person name="Henry R.J."/>
            <person name="Jayarama X."/>
            <person name="Ming R."/>
            <person name="Nagai C."/>
            <person name="Rounsley S."/>
            <person name="Sankoff D."/>
            <person name="Giuliano G."/>
            <person name="Albert V.A."/>
            <person name="Wincker P."/>
            <person name="Lashermes P."/>
        </authorList>
    </citation>
    <scope>NUCLEOTIDE SEQUENCE [LARGE SCALE GENOMIC DNA]</scope>
    <source>
        <strain evidence="7">cv. DH200-94</strain>
    </source>
</reference>